<keyword evidence="3 4" id="KW-0326">Glycosidase</keyword>
<dbReference type="AlphaFoldDB" id="A0A0D3ICQ9"/>
<dbReference type="GO" id="GO:0009986">
    <property type="term" value="C:cell surface"/>
    <property type="evidence" value="ECO:0007669"/>
    <property type="project" value="TreeGrafter"/>
</dbReference>
<evidence type="ECO:0000256" key="5">
    <source>
        <dbReference type="SAM" id="SignalP"/>
    </source>
</evidence>
<accession>A0A0D3ICQ9</accession>
<dbReference type="PANTHER" id="PTHR31297:SF38">
    <property type="entry name" value="X8 DOMAIN-CONTAINING PROTEIN"/>
    <property type="match status" value="1"/>
</dbReference>
<evidence type="ECO:0000256" key="4">
    <source>
        <dbReference type="RuleBase" id="RU361153"/>
    </source>
</evidence>
<feature type="chain" id="PRO_5044291008" description="Glycoside hydrolase family 5 domain-containing protein" evidence="5">
    <location>
        <begin position="17"/>
        <end position="591"/>
    </location>
</feature>
<dbReference type="PaxDb" id="2903-EOD09044"/>
<sequence>MLSLLSASLALAGTVGRDGRLEQPPPSVGRELRELKDNPYVCEEGVETAKEEWKVFGTNLGGWLVLEPWITPSLFYQFLSVDRKFGKEAPAHTGMDTYSFCAALGPKEGNKQLRRHWASWVREEDVRAIAQSGATVVRIPVGDWMYVPYEPYIGCTDGSLEELERALALLRKYGLRALLDVHAMQGSQNGFDNSGQALRVKWTQVSAQDPEAVTTFEHWPQRAADWLAPYDNAKGAYPPEMNKTAYDRSLDVIRKLAERHRGDATVWGVEPVNEPWQMYPTEWIKQFYWDAYHITREAAKDWKFVMHDSFRGYPAEWWGFMKGCPNKAMDSHIYQAWANPMIAKGFFDAACGMAGGLRTMEEQLDMPMIVGEWSLATDNCAMWLNGLNDNLPGYPKVSCAMVPCPEPYMGEQPGAPPDAEAPLQGPYGTGVSGPMFGKCPVGMPWGTQENETMSRLANRYFKSFSAGHGWFFWNFRTELEPRWSYLEAWRLGWFQKNVSDYTSDAVQGACDEEPPAAVAKPIVSVEAVFDAATAETPLGDVRLEGAAAPVAAAVCVAAMLAATTLAFRTWRLHAAPPEPDEYQELAGHTKG</sequence>
<evidence type="ECO:0000259" key="6">
    <source>
        <dbReference type="Pfam" id="PF00150"/>
    </source>
</evidence>
<dbReference type="Pfam" id="PF00150">
    <property type="entry name" value="Cellulase"/>
    <property type="match status" value="1"/>
</dbReference>
<dbReference type="EnsemblProtists" id="EOD09044">
    <property type="protein sequence ID" value="EOD09044"/>
    <property type="gene ID" value="EMIHUDRAFT_438171"/>
</dbReference>
<dbReference type="PANTHER" id="PTHR31297">
    <property type="entry name" value="GLUCAN ENDO-1,6-BETA-GLUCOSIDASE B"/>
    <property type="match status" value="1"/>
</dbReference>
<dbReference type="STRING" id="2903.R1DK16"/>
<feature type="signal peptide" evidence="5">
    <location>
        <begin position="1"/>
        <end position="16"/>
    </location>
</feature>
<dbReference type="GO" id="GO:0009251">
    <property type="term" value="P:glucan catabolic process"/>
    <property type="evidence" value="ECO:0007669"/>
    <property type="project" value="TreeGrafter"/>
</dbReference>
<evidence type="ECO:0000256" key="3">
    <source>
        <dbReference type="ARBA" id="ARBA00023295"/>
    </source>
</evidence>
<evidence type="ECO:0000256" key="2">
    <source>
        <dbReference type="ARBA" id="ARBA00022801"/>
    </source>
</evidence>
<evidence type="ECO:0000313" key="7">
    <source>
        <dbReference type="EnsemblProtists" id="EOD09044"/>
    </source>
</evidence>
<dbReference type="SUPFAM" id="SSF51445">
    <property type="entry name" value="(Trans)glycosidases"/>
    <property type="match status" value="1"/>
</dbReference>
<evidence type="ECO:0000256" key="1">
    <source>
        <dbReference type="ARBA" id="ARBA00005641"/>
    </source>
</evidence>
<organism evidence="7 8">
    <name type="scientific">Emiliania huxleyi (strain CCMP1516)</name>
    <dbReference type="NCBI Taxonomy" id="280463"/>
    <lineage>
        <taxon>Eukaryota</taxon>
        <taxon>Haptista</taxon>
        <taxon>Haptophyta</taxon>
        <taxon>Prymnesiophyceae</taxon>
        <taxon>Isochrysidales</taxon>
        <taxon>Noelaerhabdaceae</taxon>
        <taxon>Emiliania</taxon>
    </lineage>
</organism>
<dbReference type="GeneID" id="17255187"/>
<proteinExistence type="inferred from homology"/>
<keyword evidence="8" id="KW-1185">Reference proteome</keyword>
<dbReference type="InterPro" id="IPR050386">
    <property type="entry name" value="Glycosyl_hydrolase_5"/>
</dbReference>
<dbReference type="InterPro" id="IPR001547">
    <property type="entry name" value="Glyco_hydro_5"/>
</dbReference>
<keyword evidence="5" id="KW-0732">Signal</keyword>
<dbReference type="KEGG" id="ehx:EMIHUDRAFT_438171"/>
<comment type="similarity">
    <text evidence="1 4">Belongs to the glycosyl hydrolase 5 (cellulase A) family.</text>
</comment>
<dbReference type="HOGENOM" id="CLU_461879_0_0_1"/>
<protein>
    <recommendedName>
        <fullName evidence="6">Glycoside hydrolase family 5 domain-containing protein</fullName>
    </recommendedName>
</protein>
<dbReference type="Proteomes" id="UP000013827">
    <property type="component" value="Unassembled WGS sequence"/>
</dbReference>
<dbReference type="eggNOG" id="ENOG502QPYU">
    <property type="taxonomic scope" value="Eukaryota"/>
</dbReference>
<dbReference type="GO" id="GO:0005576">
    <property type="term" value="C:extracellular region"/>
    <property type="evidence" value="ECO:0007669"/>
    <property type="project" value="TreeGrafter"/>
</dbReference>
<dbReference type="GO" id="GO:0008422">
    <property type="term" value="F:beta-glucosidase activity"/>
    <property type="evidence" value="ECO:0007669"/>
    <property type="project" value="TreeGrafter"/>
</dbReference>
<keyword evidence="2 4" id="KW-0378">Hydrolase</keyword>
<name>A0A0D3ICQ9_EMIH1</name>
<feature type="domain" description="Glycoside hydrolase family 5" evidence="6">
    <location>
        <begin position="116"/>
        <end position="344"/>
    </location>
</feature>
<dbReference type="RefSeq" id="XP_005761473.1">
    <property type="nucleotide sequence ID" value="XM_005761416.1"/>
</dbReference>
<reference evidence="7" key="2">
    <citation type="submission" date="2024-10" db="UniProtKB">
        <authorList>
            <consortium name="EnsemblProtists"/>
        </authorList>
    </citation>
    <scope>IDENTIFICATION</scope>
</reference>
<dbReference type="Gene3D" id="3.20.20.80">
    <property type="entry name" value="Glycosidases"/>
    <property type="match status" value="1"/>
</dbReference>
<dbReference type="InterPro" id="IPR017853">
    <property type="entry name" value="GH"/>
</dbReference>
<reference evidence="8" key="1">
    <citation type="journal article" date="2013" name="Nature">
        <title>Pan genome of the phytoplankton Emiliania underpins its global distribution.</title>
        <authorList>
            <person name="Read B.A."/>
            <person name="Kegel J."/>
            <person name="Klute M.J."/>
            <person name="Kuo A."/>
            <person name="Lefebvre S.C."/>
            <person name="Maumus F."/>
            <person name="Mayer C."/>
            <person name="Miller J."/>
            <person name="Monier A."/>
            <person name="Salamov A."/>
            <person name="Young J."/>
            <person name="Aguilar M."/>
            <person name="Claverie J.M."/>
            <person name="Frickenhaus S."/>
            <person name="Gonzalez K."/>
            <person name="Herman E.K."/>
            <person name="Lin Y.C."/>
            <person name="Napier J."/>
            <person name="Ogata H."/>
            <person name="Sarno A.F."/>
            <person name="Shmutz J."/>
            <person name="Schroeder D."/>
            <person name="de Vargas C."/>
            <person name="Verret F."/>
            <person name="von Dassow P."/>
            <person name="Valentin K."/>
            <person name="Van de Peer Y."/>
            <person name="Wheeler G."/>
            <person name="Dacks J.B."/>
            <person name="Delwiche C.F."/>
            <person name="Dyhrman S.T."/>
            <person name="Glockner G."/>
            <person name="John U."/>
            <person name="Richards T."/>
            <person name="Worden A.Z."/>
            <person name="Zhang X."/>
            <person name="Grigoriev I.V."/>
            <person name="Allen A.E."/>
            <person name="Bidle K."/>
            <person name="Borodovsky M."/>
            <person name="Bowler C."/>
            <person name="Brownlee C."/>
            <person name="Cock J.M."/>
            <person name="Elias M."/>
            <person name="Gladyshev V.N."/>
            <person name="Groth M."/>
            <person name="Guda C."/>
            <person name="Hadaegh A."/>
            <person name="Iglesias-Rodriguez M.D."/>
            <person name="Jenkins J."/>
            <person name="Jones B.M."/>
            <person name="Lawson T."/>
            <person name="Leese F."/>
            <person name="Lindquist E."/>
            <person name="Lobanov A."/>
            <person name="Lomsadze A."/>
            <person name="Malik S.B."/>
            <person name="Marsh M.E."/>
            <person name="Mackinder L."/>
            <person name="Mock T."/>
            <person name="Mueller-Roeber B."/>
            <person name="Pagarete A."/>
            <person name="Parker M."/>
            <person name="Probert I."/>
            <person name="Quesneville H."/>
            <person name="Raines C."/>
            <person name="Rensing S.A."/>
            <person name="Riano-Pachon D.M."/>
            <person name="Richier S."/>
            <person name="Rokitta S."/>
            <person name="Shiraiwa Y."/>
            <person name="Soanes D.M."/>
            <person name="van der Giezen M."/>
            <person name="Wahlund T.M."/>
            <person name="Williams B."/>
            <person name="Wilson W."/>
            <person name="Wolfe G."/>
            <person name="Wurch L.L."/>
        </authorList>
    </citation>
    <scope>NUCLEOTIDE SEQUENCE</scope>
</reference>
<dbReference type="OMA" id="TKQYWKD"/>
<evidence type="ECO:0000313" key="8">
    <source>
        <dbReference type="Proteomes" id="UP000013827"/>
    </source>
</evidence>